<dbReference type="CDD" id="cd17546">
    <property type="entry name" value="REC_hyHK_CKI1_RcsC-like"/>
    <property type="match status" value="1"/>
</dbReference>
<feature type="transmembrane region" description="Helical" evidence="17">
    <location>
        <begin position="266"/>
        <end position="284"/>
    </location>
</feature>
<accession>A0A964BTS3</accession>
<reference evidence="20" key="1">
    <citation type="journal article" date="2021" name="Antonie Van Leeuwenhoek">
        <title>Draft genome and description of Waterburya agarophytonicola gen. nov. sp. nov. (Pleurocapsales, Cyanobacteria): a seaweed symbiont.</title>
        <authorList>
            <person name="Bonthond G."/>
            <person name="Shalygin S."/>
            <person name="Bayer T."/>
            <person name="Weinberger F."/>
        </authorList>
    </citation>
    <scope>NUCLEOTIDE SEQUENCE</scope>
    <source>
        <strain evidence="20">KI4</strain>
    </source>
</reference>
<evidence type="ECO:0000256" key="8">
    <source>
        <dbReference type="ARBA" id="ARBA00022741"/>
    </source>
</evidence>
<evidence type="ECO:0000313" key="20">
    <source>
        <dbReference type="EMBL" id="MCC0177710.1"/>
    </source>
</evidence>
<dbReference type="EC" id="2.7.13.3" evidence="4"/>
<dbReference type="Pfam" id="PF00512">
    <property type="entry name" value="HisKA"/>
    <property type="match status" value="1"/>
</dbReference>
<dbReference type="InterPro" id="IPR036890">
    <property type="entry name" value="HATPase_C_sf"/>
</dbReference>
<feature type="domain" description="Response regulatory" evidence="19">
    <location>
        <begin position="606"/>
        <end position="722"/>
    </location>
</feature>
<keyword evidence="21" id="KW-1185">Reference proteome</keyword>
<evidence type="ECO:0000259" key="19">
    <source>
        <dbReference type="PROSITE" id="PS50110"/>
    </source>
</evidence>
<dbReference type="RefSeq" id="WP_229640774.1">
    <property type="nucleotide sequence ID" value="NZ_JADWDC010000027.1"/>
</dbReference>
<dbReference type="PRINTS" id="PR00344">
    <property type="entry name" value="BCTRLSENSOR"/>
</dbReference>
<evidence type="ECO:0000256" key="13">
    <source>
        <dbReference type="ARBA" id="ARBA00023136"/>
    </source>
</evidence>
<comment type="caution">
    <text evidence="20">The sequence shown here is derived from an EMBL/GenBank/DDBJ whole genome shotgun (WGS) entry which is preliminary data.</text>
</comment>
<dbReference type="Gene3D" id="1.10.287.130">
    <property type="match status" value="1"/>
</dbReference>
<proteinExistence type="inferred from homology"/>
<dbReference type="AlphaFoldDB" id="A0A964BTS3"/>
<evidence type="ECO:0000256" key="15">
    <source>
        <dbReference type="PROSITE-ProRule" id="PRU00169"/>
    </source>
</evidence>
<dbReference type="GO" id="GO:0005524">
    <property type="term" value="F:ATP binding"/>
    <property type="evidence" value="ECO:0007669"/>
    <property type="project" value="UniProtKB-KW"/>
</dbReference>
<evidence type="ECO:0000256" key="2">
    <source>
        <dbReference type="ARBA" id="ARBA00004370"/>
    </source>
</evidence>
<organism evidence="20 21">
    <name type="scientific">Waterburya agarophytonicola KI4</name>
    <dbReference type="NCBI Taxonomy" id="2874699"/>
    <lineage>
        <taxon>Bacteria</taxon>
        <taxon>Bacillati</taxon>
        <taxon>Cyanobacteriota</taxon>
        <taxon>Cyanophyceae</taxon>
        <taxon>Pleurocapsales</taxon>
        <taxon>Hyellaceae</taxon>
        <taxon>Waterburya</taxon>
        <taxon>Waterburya agarophytonicola</taxon>
    </lineage>
</organism>
<dbReference type="InterPro" id="IPR005467">
    <property type="entry name" value="His_kinase_dom"/>
</dbReference>
<keyword evidence="10" id="KW-0067">ATP-binding</keyword>
<keyword evidence="13 17" id="KW-0472">Membrane</keyword>
<protein>
    <recommendedName>
        <fullName evidence="14">Circadian input-output histidine kinase CikA</fullName>
        <ecNumber evidence="4">2.7.13.3</ecNumber>
    </recommendedName>
</protein>
<evidence type="ECO:0000256" key="12">
    <source>
        <dbReference type="ARBA" id="ARBA00023012"/>
    </source>
</evidence>
<evidence type="ECO:0000259" key="18">
    <source>
        <dbReference type="PROSITE" id="PS50109"/>
    </source>
</evidence>
<keyword evidence="9" id="KW-0418">Kinase</keyword>
<dbReference type="InterPro" id="IPR011006">
    <property type="entry name" value="CheY-like_superfamily"/>
</dbReference>
<dbReference type="CDD" id="cd00082">
    <property type="entry name" value="HisKA"/>
    <property type="match status" value="1"/>
</dbReference>
<feature type="modified residue" description="4-aspartylphosphate" evidence="15">
    <location>
        <position position="655"/>
    </location>
</feature>
<evidence type="ECO:0000256" key="3">
    <source>
        <dbReference type="ARBA" id="ARBA00006402"/>
    </source>
</evidence>
<evidence type="ECO:0000256" key="5">
    <source>
        <dbReference type="ARBA" id="ARBA00022553"/>
    </source>
</evidence>
<keyword evidence="16" id="KW-0175">Coiled coil</keyword>
<evidence type="ECO:0000256" key="14">
    <source>
        <dbReference type="ARBA" id="ARBA00074306"/>
    </source>
</evidence>
<dbReference type="GO" id="GO:0000155">
    <property type="term" value="F:phosphorelay sensor kinase activity"/>
    <property type="evidence" value="ECO:0007669"/>
    <property type="project" value="InterPro"/>
</dbReference>
<dbReference type="SMART" id="SM00387">
    <property type="entry name" value="HATPase_c"/>
    <property type="match status" value="1"/>
</dbReference>
<dbReference type="Gene3D" id="3.40.50.2300">
    <property type="match status" value="1"/>
</dbReference>
<gene>
    <name evidence="20" type="ORF">I4641_12040</name>
</gene>
<comment type="subcellular location">
    <subcellularLocation>
        <location evidence="2">Membrane</location>
    </subcellularLocation>
</comment>
<dbReference type="SUPFAM" id="SSF47384">
    <property type="entry name" value="Homodimeric domain of signal transducing histidine kinase"/>
    <property type="match status" value="1"/>
</dbReference>
<dbReference type="SUPFAM" id="SSF55874">
    <property type="entry name" value="ATPase domain of HSP90 chaperone/DNA topoisomerase II/histidine kinase"/>
    <property type="match status" value="1"/>
</dbReference>
<dbReference type="PROSITE" id="PS50110">
    <property type="entry name" value="RESPONSE_REGULATORY"/>
    <property type="match status" value="1"/>
</dbReference>
<evidence type="ECO:0000256" key="16">
    <source>
        <dbReference type="SAM" id="Coils"/>
    </source>
</evidence>
<evidence type="ECO:0000256" key="11">
    <source>
        <dbReference type="ARBA" id="ARBA00022989"/>
    </source>
</evidence>
<keyword evidence="7 17" id="KW-0812">Transmembrane</keyword>
<comment type="catalytic activity">
    <reaction evidence="1">
        <text>ATP + protein L-histidine = ADP + protein N-phospho-L-histidine.</text>
        <dbReference type="EC" id="2.7.13.3"/>
    </reaction>
</comment>
<name>A0A964BTS3_9CYAN</name>
<dbReference type="PANTHER" id="PTHR45339:SF1">
    <property type="entry name" value="HYBRID SIGNAL TRANSDUCTION HISTIDINE KINASE J"/>
    <property type="match status" value="1"/>
</dbReference>
<keyword evidence="11 17" id="KW-1133">Transmembrane helix</keyword>
<dbReference type="InterPro" id="IPR003661">
    <property type="entry name" value="HisK_dim/P_dom"/>
</dbReference>
<dbReference type="PANTHER" id="PTHR45339">
    <property type="entry name" value="HYBRID SIGNAL TRANSDUCTION HISTIDINE KINASE J"/>
    <property type="match status" value="1"/>
</dbReference>
<dbReference type="GO" id="GO:0016020">
    <property type="term" value="C:membrane"/>
    <property type="evidence" value="ECO:0007669"/>
    <property type="project" value="UniProtKB-SubCell"/>
</dbReference>
<keyword evidence="8" id="KW-0547">Nucleotide-binding</keyword>
<evidence type="ECO:0000256" key="17">
    <source>
        <dbReference type="SAM" id="Phobius"/>
    </source>
</evidence>
<feature type="coiled-coil region" evidence="16">
    <location>
        <begin position="302"/>
        <end position="333"/>
    </location>
</feature>
<feature type="domain" description="Histidine kinase" evidence="18">
    <location>
        <begin position="343"/>
        <end position="575"/>
    </location>
</feature>
<dbReference type="InterPro" id="IPR045812">
    <property type="entry name" value="DAHL"/>
</dbReference>
<comment type="similarity">
    <text evidence="3">In the N-terminal section; belongs to the phytochrome family.</text>
</comment>
<dbReference type="Proteomes" id="UP000729733">
    <property type="component" value="Unassembled WGS sequence"/>
</dbReference>
<dbReference type="Gene3D" id="3.30.565.10">
    <property type="entry name" value="Histidine kinase-like ATPase, C-terminal domain"/>
    <property type="match status" value="1"/>
</dbReference>
<dbReference type="SMART" id="SM00388">
    <property type="entry name" value="HisKA"/>
    <property type="match status" value="1"/>
</dbReference>
<keyword evidence="12" id="KW-0902">Two-component regulatory system</keyword>
<evidence type="ECO:0000256" key="7">
    <source>
        <dbReference type="ARBA" id="ARBA00022692"/>
    </source>
</evidence>
<evidence type="ECO:0000256" key="4">
    <source>
        <dbReference type="ARBA" id="ARBA00012438"/>
    </source>
</evidence>
<dbReference type="FunFam" id="3.30.565.10:FF:000010">
    <property type="entry name" value="Sensor histidine kinase RcsC"/>
    <property type="match status" value="1"/>
</dbReference>
<keyword evidence="5 15" id="KW-0597">Phosphoprotein</keyword>
<dbReference type="Pfam" id="PF19443">
    <property type="entry name" value="DAHL"/>
    <property type="match status" value="1"/>
</dbReference>
<dbReference type="SUPFAM" id="SSF52172">
    <property type="entry name" value="CheY-like"/>
    <property type="match status" value="1"/>
</dbReference>
<dbReference type="FunFam" id="1.10.287.130:FF:000004">
    <property type="entry name" value="Ethylene receptor 1"/>
    <property type="match status" value="1"/>
</dbReference>
<dbReference type="InterPro" id="IPR036097">
    <property type="entry name" value="HisK_dim/P_sf"/>
</dbReference>
<dbReference type="Pfam" id="PF00072">
    <property type="entry name" value="Response_reg"/>
    <property type="match status" value="1"/>
</dbReference>
<evidence type="ECO:0000256" key="10">
    <source>
        <dbReference type="ARBA" id="ARBA00022840"/>
    </source>
</evidence>
<evidence type="ECO:0000256" key="6">
    <source>
        <dbReference type="ARBA" id="ARBA00022679"/>
    </source>
</evidence>
<dbReference type="Pfam" id="PF02518">
    <property type="entry name" value="HATPase_c"/>
    <property type="match status" value="1"/>
</dbReference>
<dbReference type="InterPro" id="IPR001789">
    <property type="entry name" value="Sig_transdc_resp-reg_receiver"/>
</dbReference>
<dbReference type="InterPro" id="IPR004358">
    <property type="entry name" value="Sig_transdc_His_kin-like_C"/>
</dbReference>
<evidence type="ECO:0000313" key="21">
    <source>
        <dbReference type="Proteomes" id="UP000729733"/>
    </source>
</evidence>
<dbReference type="InterPro" id="IPR003594">
    <property type="entry name" value="HATPase_dom"/>
</dbReference>
<dbReference type="EMBL" id="JADWDC010000027">
    <property type="protein sequence ID" value="MCC0177710.1"/>
    <property type="molecule type" value="Genomic_DNA"/>
</dbReference>
<sequence>MSLFAQENTYRSPKIYIYMILGGLGSLLMLFLVRQSLPLDGQKMKEYHQDIQLAKQKISSLEKDILKSIYSTGRTYKELEIELDDTRQSIDKLKNTPIFLNEIEQNILNSKLKTQELFFTSQANLIREFQENKFNLNQSCQYIPKLRNDFNYKNLSFNQDLALTIKDLLSNLILQCYQKDRVANLTIKSQISKIKSLTKENYFVREQILVNESIEHANKVIDLQEKIEDISRQLKISNLEHKLNDFEKSYLQNIDDIEKSIKIYRLFTYLFLLIIIIFIAQQIINNLIKTNRSIVKILEGFTEELEKKVEQRTAQLEESIQNTEAALAQAQNANKAKSRFLANMSHELRTPLNAILGFTQLMCRDGSISNEHRENVQIINRSGEHLLKLINDILEMSKIEVGQITLNETKFDLHIMLKSIEDMLRLKAESNNIILTFDLASNIPQYIYTDEGKLRQIIINLLGNALKFTTKGAIVLTVKLQENTQVENNNLDFLFSDTYGLYFSVQDTGPGIPTEEMEQLFSPFEQTKVGRVSNEGTGLGLSICQKFVELMGGKLEVESVVGEGSIFFFEILLKVENTDISQIFNSREIDETQRVVGIAGDRPQYRILAVDDVSASRLLLRKILTEVGFAVEEAGDGQQAIELYSSWNPDLILMDMRMPIIDGYEATRQIKSLPKGKDTIIIALTASAFEEERVVILSAGCDDFMRKPFHEAELLEKIGKYLNIDYLYEETIDVVSNELALLEELSQESLAVMSSEWRSQLYDAAARVDNQEILQLLSDIPQEYESLAQGLENLVEHFRCDKIIDLTKSVN</sequence>
<dbReference type="PROSITE" id="PS50109">
    <property type="entry name" value="HIS_KIN"/>
    <property type="match status" value="1"/>
</dbReference>
<feature type="coiled-coil region" evidence="16">
    <location>
        <begin position="44"/>
        <end position="96"/>
    </location>
</feature>
<evidence type="ECO:0000256" key="1">
    <source>
        <dbReference type="ARBA" id="ARBA00000085"/>
    </source>
</evidence>
<dbReference type="CDD" id="cd16922">
    <property type="entry name" value="HATPase_EvgS-ArcB-TorS-like"/>
    <property type="match status" value="1"/>
</dbReference>
<dbReference type="SMART" id="SM00448">
    <property type="entry name" value="REC"/>
    <property type="match status" value="1"/>
</dbReference>
<evidence type="ECO:0000256" key="9">
    <source>
        <dbReference type="ARBA" id="ARBA00022777"/>
    </source>
</evidence>
<feature type="transmembrane region" description="Helical" evidence="17">
    <location>
        <begin position="15"/>
        <end position="33"/>
    </location>
</feature>
<keyword evidence="6" id="KW-0808">Transferase</keyword>